<sequence length="177" mass="20098">MQKARLMVVRKEDRKTDLVFDLWHDRYDWSKAHNPVFLLLVYLRYRKEGPSINMAPTHAEFVANKIAALHTRNGWNNYPPYFDDQSSERANAPIYGNNRYGTPSPSGVPDLRRWHMAVWVPTAPAPVIILGSGQHPKNTQHVDEVIASQHKARTTPATQLSTSGGDKKLLTDRPSDT</sequence>
<reference evidence="2" key="1">
    <citation type="journal article" date="2020" name="Stud. Mycol.">
        <title>101 Dothideomycetes genomes: a test case for predicting lifestyles and emergence of pathogens.</title>
        <authorList>
            <person name="Haridas S."/>
            <person name="Albert R."/>
            <person name="Binder M."/>
            <person name="Bloem J."/>
            <person name="Labutti K."/>
            <person name="Salamov A."/>
            <person name="Andreopoulos B."/>
            <person name="Baker S."/>
            <person name="Barry K."/>
            <person name="Bills G."/>
            <person name="Bluhm B."/>
            <person name="Cannon C."/>
            <person name="Castanera R."/>
            <person name="Culley D."/>
            <person name="Daum C."/>
            <person name="Ezra D."/>
            <person name="Gonzalez J."/>
            <person name="Henrissat B."/>
            <person name="Kuo A."/>
            <person name="Liang C."/>
            <person name="Lipzen A."/>
            <person name="Lutzoni F."/>
            <person name="Magnuson J."/>
            <person name="Mondo S."/>
            <person name="Nolan M."/>
            <person name="Ohm R."/>
            <person name="Pangilinan J."/>
            <person name="Park H.-J."/>
            <person name="Ramirez L."/>
            <person name="Alfaro M."/>
            <person name="Sun H."/>
            <person name="Tritt A."/>
            <person name="Yoshinaga Y."/>
            <person name="Zwiers L.-H."/>
            <person name="Turgeon B."/>
            <person name="Goodwin S."/>
            <person name="Spatafora J."/>
            <person name="Crous P."/>
            <person name="Grigoriev I."/>
        </authorList>
    </citation>
    <scope>NUCLEOTIDE SEQUENCE</scope>
    <source>
        <strain evidence="2">CBS 260.36</strain>
    </source>
</reference>
<name>A0A9P4IVB0_9PEZI</name>
<keyword evidence="3" id="KW-1185">Reference proteome</keyword>
<evidence type="ECO:0000313" key="3">
    <source>
        <dbReference type="Proteomes" id="UP000799439"/>
    </source>
</evidence>
<dbReference type="AlphaFoldDB" id="A0A9P4IVB0"/>
<proteinExistence type="predicted"/>
<protein>
    <submittedName>
        <fullName evidence="2">Uncharacterized protein</fullName>
    </submittedName>
</protein>
<dbReference type="EMBL" id="ML996092">
    <property type="protein sequence ID" value="KAF2149106.1"/>
    <property type="molecule type" value="Genomic_DNA"/>
</dbReference>
<gene>
    <name evidence="2" type="ORF">K461DRAFT_316013</name>
</gene>
<dbReference type="OrthoDB" id="4358740at2759"/>
<feature type="compositionally biased region" description="Basic and acidic residues" evidence="1">
    <location>
        <begin position="165"/>
        <end position="177"/>
    </location>
</feature>
<evidence type="ECO:0000313" key="2">
    <source>
        <dbReference type="EMBL" id="KAF2149106.1"/>
    </source>
</evidence>
<dbReference type="Proteomes" id="UP000799439">
    <property type="component" value="Unassembled WGS sequence"/>
</dbReference>
<comment type="caution">
    <text evidence="2">The sequence shown here is derived from an EMBL/GenBank/DDBJ whole genome shotgun (WGS) entry which is preliminary data.</text>
</comment>
<feature type="region of interest" description="Disordered" evidence="1">
    <location>
        <begin position="151"/>
        <end position="177"/>
    </location>
</feature>
<evidence type="ECO:0000256" key="1">
    <source>
        <dbReference type="SAM" id="MobiDB-lite"/>
    </source>
</evidence>
<accession>A0A9P4IVB0</accession>
<organism evidence="2 3">
    <name type="scientific">Myriangium duriaei CBS 260.36</name>
    <dbReference type="NCBI Taxonomy" id="1168546"/>
    <lineage>
        <taxon>Eukaryota</taxon>
        <taxon>Fungi</taxon>
        <taxon>Dikarya</taxon>
        <taxon>Ascomycota</taxon>
        <taxon>Pezizomycotina</taxon>
        <taxon>Dothideomycetes</taxon>
        <taxon>Dothideomycetidae</taxon>
        <taxon>Myriangiales</taxon>
        <taxon>Myriangiaceae</taxon>
        <taxon>Myriangium</taxon>
    </lineage>
</organism>
<feature type="compositionally biased region" description="Polar residues" evidence="1">
    <location>
        <begin position="155"/>
        <end position="164"/>
    </location>
</feature>